<gene>
    <name evidence="1" type="ORF">CROQUDRAFT_40990</name>
</gene>
<accession>A0A9P6NR26</accession>
<protein>
    <submittedName>
        <fullName evidence="1">Uncharacterized protein</fullName>
    </submittedName>
</protein>
<reference evidence="1" key="1">
    <citation type="submission" date="2013-11" db="EMBL/GenBank/DDBJ databases">
        <title>Genome sequence of the fusiform rust pathogen reveals effectors for host alternation and coevolution with pine.</title>
        <authorList>
            <consortium name="DOE Joint Genome Institute"/>
            <person name="Smith K."/>
            <person name="Pendleton A."/>
            <person name="Kubisiak T."/>
            <person name="Anderson C."/>
            <person name="Salamov A."/>
            <person name="Aerts A."/>
            <person name="Riley R."/>
            <person name="Clum A."/>
            <person name="Lindquist E."/>
            <person name="Ence D."/>
            <person name="Campbell M."/>
            <person name="Kronenberg Z."/>
            <person name="Feau N."/>
            <person name="Dhillon B."/>
            <person name="Hamelin R."/>
            <person name="Burleigh J."/>
            <person name="Smith J."/>
            <person name="Yandell M."/>
            <person name="Nelson C."/>
            <person name="Grigoriev I."/>
            <person name="Davis J."/>
        </authorList>
    </citation>
    <scope>NUCLEOTIDE SEQUENCE</scope>
    <source>
        <strain evidence="1">G11</strain>
    </source>
</reference>
<dbReference type="EMBL" id="MU167234">
    <property type="protein sequence ID" value="KAG0148698.1"/>
    <property type="molecule type" value="Genomic_DNA"/>
</dbReference>
<keyword evidence="2" id="KW-1185">Reference proteome</keyword>
<name>A0A9P6NR26_9BASI</name>
<proteinExistence type="predicted"/>
<comment type="caution">
    <text evidence="1">The sequence shown here is derived from an EMBL/GenBank/DDBJ whole genome shotgun (WGS) entry which is preliminary data.</text>
</comment>
<feature type="non-terminal residue" evidence="1">
    <location>
        <position position="1"/>
    </location>
</feature>
<dbReference type="AlphaFoldDB" id="A0A9P6NR26"/>
<sequence>VLKYISDPTLEAYTDTEGITAPDGRIGSLDNSLVRRIMTQLHSKEMNYKIQNLAHVGKGPINPQASKDVLKFIKDKSKIGQEALHHIISYSSFISRLSLTTFLPLHSSSSMLATIFPGAEKPTNSDQQLLKHVGFLEKSRYAYLVCIDPFSVVSNH</sequence>
<organism evidence="1 2">
    <name type="scientific">Cronartium quercuum f. sp. fusiforme G11</name>
    <dbReference type="NCBI Taxonomy" id="708437"/>
    <lineage>
        <taxon>Eukaryota</taxon>
        <taxon>Fungi</taxon>
        <taxon>Dikarya</taxon>
        <taxon>Basidiomycota</taxon>
        <taxon>Pucciniomycotina</taxon>
        <taxon>Pucciniomycetes</taxon>
        <taxon>Pucciniales</taxon>
        <taxon>Coleosporiaceae</taxon>
        <taxon>Cronartium</taxon>
    </lineage>
</organism>
<evidence type="ECO:0000313" key="1">
    <source>
        <dbReference type="EMBL" id="KAG0148698.1"/>
    </source>
</evidence>
<dbReference type="Proteomes" id="UP000886653">
    <property type="component" value="Unassembled WGS sequence"/>
</dbReference>
<evidence type="ECO:0000313" key="2">
    <source>
        <dbReference type="Proteomes" id="UP000886653"/>
    </source>
</evidence>